<dbReference type="PROSITE" id="PS51257">
    <property type="entry name" value="PROKAR_LIPOPROTEIN"/>
    <property type="match status" value="1"/>
</dbReference>
<feature type="compositionally biased region" description="Acidic residues" evidence="1">
    <location>
        <begin position="37"/>
        <end position="47"/>
    </location>
</feature>
<evidence type="ECO:0000313" key="4">
    <source>
        <dbReference type="Proteomes" id="UP001217083"/>
    </source>
</evidence>
<organism evidence="3 4">
    <name type="scientific">Flagellimonas okinawensis</name>
    <dbReference type="NCBI Taxonomy" id="3031324"/>
    <lineage>
        <taxon>Bacteria</taxon>
        <taxon>Pseudomonadati</taxon>
        <taxon>Bacteroidota</taxon>
        <taxon>Flavobacteriia</taxon>
        <taxon>Flavobacteriales</taxon>
        <taxon>Flavobacteriaceae</taxon>
        <taxon>Flagellimonas</taxon>
    </lineage>
</organism>
<feature type="compositionally biased region" description="Polar residues" evidence="1">
    <location>
        <begin position="19"/>
        <end position="34"/>
    </location>
</feature>
<sequence>MKNLFALLCLCIIFSCSSDSSEPDTNGQTEQENVPETPDENIDETGGGEETKSLSYNLTVLAHFQEKTYEFSLENGDLIKDGELLELPESLRFLSRYKVEEDKFFVWDHNGLVWSYNVVSKEKATFSNYFDTNNVLVGRNKCTVPTYEEIITFYTTEDPSSDYYFVESYNMDTGETYQINLPDSALAISDCSSDFKTGTKDLLLYYHHDENDNPDYWGIIKLNDQAYSTSANLGLNPFAINNNEIVMFDIVDKEFYSYNTDSNSLSSPTNIYYQSQDLSSESSVLLGFKSDIRFPARFEAGKMMYYNGSGEIIPGGNISDFFGPAILDLDTGALDIFSSLKIYQTYFAISEGRYNLEILQSEIDLESETFVVTYKDAAYDSSPYGIMILDFEFNLLKHYEFGQLEPIAMIKH</sequence>
<dbReference type="Proteomes" id="UP001217083">
    <property type="component" value="Unassembled WGS sequence"/>
</dbReference>
<proteinExistence type="predicted"/>
<gene>
    <name evidence="3" type="ORF">PY091_01305</name>
</gene>
<accession>A0ABT5XIY1</accession>
<evidence type="ECO:0008006" key="5">
    <source>
        <dbReference type="Google" id="ProtNLM"/>
    </source>
</evidence>
<reference evidence="3 4" key="1">
    <citation type="submission" date="2023-03" db="EMBL/GenBank/DDBJ databases">
        <title>Muricauda XX sp. nov. and Muricauda XXX sp. nov., two novel species isolated from Okinawa Trough.</title>
        <authorList>
            <person name="Cao W."/>
            <person name="Deng X."/>
        </authorList>
    </citation>
    <scope>NUCLEOTIDE SEQUENCE [LARGE SCALE GENOMIC DNA]</scope>
    <source>
        <strain evidence="3 4">81s02</strain>
    </source>
</reference>
<keyword evidence="2" id="KW-0732">Signal</keyword>
<evidence type="ECO:0000256" key="1">
    <source>
        <dbReference type="SAM" id="MobiDB-lite"/>
    </source>
</evidence>
<feature type="region of interest" description="Disordered" evidence="1">
    <location>
        <begin position="19"/>
        <end position="50"/>
    </location>
</feature>
<evidence type="ECO:0000313" key="3">
    <source>
        <dbReference type="EMBL" id="MDF0705832.1"/>
    </source>
</evidence>
<dbReference type="RefSeq" id="WP_275647948.1">
    <property type="nucleotide sequence ID" value="NZ_JARFVA010000001.1"/>
</dbReference>
<feature type="signal peptide" evidence="2">
    <location>
        <begin position="1"/>
        <end position="21"/>
    </location>
</feature>
<protein>
    <recommendedName>
        <fullName evidence="5">DUF4221 domain-containing protein</fullName>
    </recommendedName>
</protein>
<name>A0ABT5XIY1_9FLAO</name>
<keyword evidence="4" id="KW-1185">Reference proteome</keyword>
<comment type="caution">
    <text evidence="3">The sequence shown here is derived from an EMBL/GenBank/DDBJ whole genome shotgun (WGS) entry which is preliminary data.</text>
</comment>
<feature type="chain" id="PRO_5045132800" description="DUF4221 domain-containing protein" evidence="2">
    <location>
        <begin position="22"/>
        <end position="412"/>
    </location>
</feature>
<evidence type="ECO:0000256" key="2">
    <source>
        <dbReference type="SAM" id="SignalP"/>
    </source>
</evidence>
<dbReference type="EMBL" id="JARFVA010000001">
    <property type="protein sequence ID" value="MDF0705832.1"/>
    <property type="molecule type" value="Genomic_DNA"/>
</dbReference>